<evidence type="ECO:0000256" key="1">
    <source>
        <dbReference type="SAM" id="MobiDB-lite"/>
    </source>
</evidence>
<dbReference type="Proteomes" id="UP000718564">
    <property type="component" value="Unassembled WGS sequence"/>
</dbReference>
<feature type="region of interest" description="Disordered" evidence="1">
    <location>
        <begin position="18"/>
        <end position="42"/>
    </location>
</feature>
<proteinExistence type="predicted"/>
<protein>
    <submittedName>
        <fullName evidence="2">Uncharacterized protein</fullName>
    </submittedName>
</protein>
<name>A0ABX1P5C1_9CYAN</name>
<organism evidence="2 3">
    <name type="scientific">Brasilonema bromeliae SPC951</name>
    <dbReference type="NCBI Taxonomy" id="385972"/>
    <lineage>
        <taxon>Bacteria</taxon>
        <taxon>Bacillati</taxon>
        <taxon>Cyanobacteriota</taxon>
        <taxon>Cyanophyceae</taxon>
        <taxon>Nostocales</taxon>
        <taxon>Scytonemataceae</taxon>
        <taxon>Brasilonema</taxon>
        <taxon>Bromeliae group (in: Brasilonema)</taxon>
    </lineage>
</organism>
<sequence length="64" mass="6856">MRVSLTWHLVSPALREGFPPQATGVSAASPQEIPEGRTRREVPSVVATAVQEEAGDSCYKGFVT</sequence>
<evidence type="ECO:0000313" key="3">
    <source>
        <dbReference type="Proteomes" id="UP000718564"/>
    </source>
</evidence>
<reference evidence="2 3" key="1">
    <citation type="submission" date="2018-06" db="EMBL/GenBank/DDBJ databases">
        <title>Comparative genomics of Brasilonema spp. strains.</title>
        <authorList>
            <person name="Alvarenga D.O."/>
            <person name="Fiore M.F."/>
            <person name="Varani A.M."/>
        </authorList>
    </citation>
    <scope>NUCLEOTIDE SEQUENCE [LARGE SCALE GENOMIC DNA]</scope>
    <source>
        <strain evidence="2 3">SPC951</strain>
    </source>
</reference>
<comment type="caution">
    <text evidence="2">The sequence shown here is derived from an EMBL/GenBank/DDBJ whole genome shotgun (WGS) entry which is preliminary data.</text>
</comment>
<evidence type="ECO:0000313" key="2">
    <source>
        <dbReference type="EMBL" id="NMG19560.1"/>
    </source>
</evidence>
<gene>
    <name evidence="2" type="ORF">DP116_08830</name>
</gene>
<keyword evidence="3" id="KW-1185">Reference proteome</keyword>
<dbReference type="EMBL" id="QMEB01000049">
    <property type="protein sequence ID" value="NMG19560.1"/>
    <property type="molecule type" value="Genomic_DNA"/>
</dbReference>
<accession>A0ABX1P5C1</accession>